<evidence type="ECO:0000256" key="12">
    <source>
        <dbReference type="PIRNR" id="PIRNR006250"/>
    </source>
</evidence>
<dbReference type="GO" id="GO:0009435">
    <property type="term" value="P:NAD+ biosynthetic process"/>
    <property type="evidence" value="ECO:0007669"/>
    <property type="project" value="UniProtKB-UniPathway"/>
</dbReference>
<comment type="subunit">
    <text evidence="4">Hexamer formed by 3 homodimers.</text>
</comment>
<evidence type="ECO:0000256" key="6">
    <source>
        <dbReference type="ARBA" id="ARBA00022642"/>
    </source>
</evidence>
<reference evidence="16 17" key="1">
    <citation type="submission" date="2018-10" db="EMBL/GenBank/DDBJ databases">
        <title>Complete genome sequence of Brevundimonas naejangsanensis BRV3.</title>
        <authorList>
            <person name="Berrios L."/>
            <person name="Ely B."/>
        </authorList>
    </citation>
    <scope>NUCLEOTIDE SEQUENCE [LARGE SCALE GENOMIC DNA]</scope>
    <source>
        <strain evidence="16 17">BRV3</strain>
    </source>
</reference>
<comment type="similarity">
    <text evidence="3 12">Belongs to the NadC/ModD family.</text>
</comment>
<dbReference type="SUPFAM" id="SSF54675">
    <property type="entry name" value="Nicotinate/Quinolinate PRTase N-terminal domain-like"/>
    <property type="match status" value="1"/>
</dbReference>
<dbReference type="InterPro" id="IPR022412">
    <property type="entry name" value="Quinolinate_PRibosylTrfase_N"/>
</dbReference>
<evidence type="ECO:0000256" key="2">
    <source>
        <dbReference type="ARBA" id="ARBA00004893"/>
    </source>
</evidence>
<proteinExistence type="inferred from homology"/>
<dbReference type="SUPFAM" id="SSF51690">
    <property type="entry name" value="Nicotinate/Quinolinate PRTase C-terminal domain-like"/>
    <property type="match status" value="1"/>
</dbReference>
<feature type="binding site" evidence="13">
    <location>
        <position position="205"/>
    </location>
    <ligand>
        <name>substrate</name>
    </ligand>
</feature>
<organism evidence="16 17">
    <name type="scientific">Brevundimonas naejangsanensis</name>
    <dbReference type="NCBI Taxonomy" id="588932"/>
    <lineage>
        <taxon>Bacteria</taxon>
        <taxon>Pseudomonadati</taxon>
        <taxon>Pseudomonadota</taxon>
        <taxon>Alphaproteobacteria</taxon>
        <taxon>Caulobacterales</taxon>
        <taxon>Caulobacteraceae</taxon>
        <taxon>Brevundimonas</taxon>
    </lineage>
</organism>
<dbReference type="RefSeq" id="WP_121482167.1">
    <property type="nucleotide sequence ID" value="NZ_CP032707.1"/>
</dbReference>
<evidence type="ECO:0000256" key="13">
    <source>
        <dbReference type="PIRSR" id="PIRSR006250-1"/>
    </source>
</evidence>
<feature type="domain" description="Quinolinate phosphoribosyl transferase C-terminal" evidence="14">
    <location>
        <begin position="120"/>
        <end position="289"/>
    </location>
</feature>
<dbReference type="PANTHER" id="PTHR32179">
    <property type="entry name" value="NICOTINATE-NUCLEOTIDE PYROPHOSPHORYLASE [CARBOXYLATING]"/>
    <property type="match status" value="1"/>
</dbReference>
<evidence type="ECO:0000256" key="7">
    <source>
        <dbReference type="ARBA" id="ARBA00022676"/>
    </source>
</evidence>
<evidence type="ECO:0000259" key="14">
    <source>
        <dbReference type="Pfam" id="PF01729"/>
    </source>
</evidence>
<feature type="binding site" evidence="13">
    <location>
        <begin position="274"/>
        <end position="276"/>
    </location>
    <ligand>
        <name>substrate</name>
    </ligand>
</feature>
<keyword evidence="8 12" id="KW-0808">Transferase</keyword>
<name>A0A494RHW5_9CAUL</name>
<dbReference type="GO" id="GO:0005737">
    <property type="term" value="C:cytoplasm"/>
    <property type="evidence" value="ECO:0007669"/>
    <property type="project" value="TreeGrafter"/>
</dbReference>
<dbReference type="InterPro" id="IPR036068">
    <property type="entry name" value="Nicotinate_pribotase-like_C"/>
</dbReference>
<dbReference type="FunFam" id="3.90.1170.20:FF:000001">
    <property type="entry name" value="Nicotinate-nucleotide diphosphorylase (Carboxylating)"/>
    <property type="match status" value="1"/>
</dbReference>
<protein>
    <recommendedName>
        <fullName evidence="11">Probable nicotinate-nucleotide pyrophosphorylase [carboxylating]</fullName>
        <ecNumber evidence="5">2.4.2.19</ecNumber>
    </recommendedName>
    <alternativeName>
        <fullName evidence="9">Quinolinate phosphoribosyltransferase [decarboxylating]</fullName>
    </alternativeName>
</protein>
<dbReference type="NCBIfam" id="TIGR00078">
    <property type="entry name" value="nadC"/>
    <property type="match status" value="1"/>
</dbReference>
<dbReference type="EMBL" id="CP032707">
    <property type="protein sequence ID" value="AYG95019.1"/>
    <property type="molecule type" value="Genomic_DNA"/>
</dbReference>
<dbReference type="InterPro" id="IPR002638">
    <property type="entry name" value="Quinolinate_PRibosylTrfase_C"/>
</dbReference>
<evidence type="ECO:0000256" key="5">
    <source>
        <dbReference type="ARBA" id="ARBA00011944"/>
    </source>
</evidence>
<dbReference type="AlphaFoldDB" id="A0A494RHW5"/>
<dbReference type="Gene3D" id="3.20.20.70">
    <property type="entry name" value="Aldolase class I"/>
    <property type="match status" value="1"/>
</dbReference>
<feature type="binding site" evidence="13">
    <location>
        <position position="226"/>
    </location>
    <ligand>
        <name>substrate</name>
    </ligand>
</feature>
<dbReference type="PIRSF" id="PIRSF006250">
    <property type="entry name" value="NadC_ModD"/>
    <property type="match status" value="1"/>
</dbReference>
<dbReference type="InterPro" id="IPR027277">
    <property type="entry name" value="NadC/ModD"/>
</dbReference>
<dbReference type="UniPathway" id="UPA00253">
    <property type="reaction ID" value="UER00331"/>
</dbReference>
<gene>
    <name evidence="16" type="primary">nadC</name>
    <name evidence="16" type="ORF">D8I30_07375</name>
</gene>
<keyword evidence="17" id="KW-1185">Reference proteome</keyword>
<evidence type="ECO:0000256" key="11">
    <source>
        <dbReference type="ARBA" id="ARBA00069173"/>
    </source>
</evidence>
<dbReference type="PANTHER" id="PTHR32179:SF3">
    <property type="entry name" value="NICOTINATE-NUCLEOTIDE PYROPHOSPHORYLASE [CARBOXYLATING]"/>
    <property type="match status" value="1"/>
</dbReference>
<dbReference type="FunFam" id="3.20.20.70:FF:000030">
    <property type="entry name" value="Nicotinate-nucleotide pyrophosphorylase, carboxylating"/>
    <property type="match status" value="1"/>
</dbReference>
<dbReference type="Proteomes" id="UP000276984">
    <property type="component" value="Chromosome"/>
</dbReference>
<evidence type="ECO:0000256" key="1">
    <source>
        <dbReference type="ARBA" id="ARBA00003237"/>
    </source>
</evidence>
<comment type="catalytic activity">
    <reaction evidence="10">
        <text>nicotinate beta-D-ribonucleotide + CO2 + diphosphate = quinolinate + 5-phospho-alpha-D-ribose 1-diphosphate + 2 H(+)</text>
        <dbReference type="Rhea" id="RHEA:12733"/>
        <dbReference type="ChEBI" id="CHEBI:15378"/>
        <dbReference type="ChEBI" id="CHEBI:16526"/>
        <dbReference type="ChEBI" id="CHEBI:29959"/>
        <dbReference type="ChEBI" id="CHEBI:33019"/>
        <dbReference type="ChEBI" id="CHEBI:57502"/>
        <dbReference type="ChEBI" id="CHEBI:58017"/>
        <dbReference type="EC" id="2.4.2.19"/>
    </reaction>
</comment>
<feature type="binding site" evidence="13">
    <location>
        <position position="175"/>
    </location>
    <ligand>
        <name>substrate</name>
    </ligand>
</feature>
<dbReference type="GO" id="GO:0034213">
    <property type="term" value="P:quinolinate catabolic process"/>
    <property type="evidence" value="ECO:0007669"/>
    <property type="project" value="TreeGrafter"/>
</dbReference>
<dbReference type="Gene3D" id="3.90.1170.20">
    <property type="entry name" value="Quinolinate phosphoribosyl transferase, N-terminal domain"/>
    <property type="match status" value="1"/>
</dbReference>
<evidence type="ECO:0000256" key="8">
    <source>
        <dbReference type="ARBA" id="ARBA00022679"/>
    </source>
</evidence>
<evidence type="ECO:0000313" key="17">
    <source>
        <dbReference type="Proteomes" id="UP000276984"/>
    </source>
</evidence>
<dbReference type="Pfam" id="PF01729">
    <property type="entry name" value="QRPTase_C"/>
    <property type="match status" value="1"/>
</dbReference>
<dbReference type="InterPro" id="IPR013785">
    <property type="entry name" value="Aldolase_TIM"/>
</dbReference>
<evidence type="ECO:0000256" key="10">
    <source>
        <dbReference type="ARBA" id="ARBA00047445"/>
    </source>
</evidence>
<feature type="binding site" evidence="13">
    <location>
        <position position="108"/>
    </location>
    <ligand>
        <name>substrate</name>
    </ligand>
</feature>
<feature type="binding site" evidence="13">
    <location>
        <position position="165"/>
    </location>
    <ligand>
        <name>substrate</name>
    </ligand>
</feature>
<keyword evidence="7 12" id="KW-0328">Glycosyltransferase</keyword>
<dbReference type="GO" id="GO:0004514">
    <property type="term" value="F:nicotinate-nucleotide diphosphorylase (carboxylating) activity"/>
    <property type="evidence" value="ECO:0007669"/>
    <property type="project" value="UniProtKB-EC"/>
</dbReference>
<feature type="binding site" evidence="13">
    <location>
        <begin position="253"/>
        <end position="255"/>
    </location>
    <ligand>
        <name>substrate</name>
    </ligand>
</feature>
<evidence type="ECO:0000256" key="4">
    <source>
        <dbReference type="ARBA" id="ARBA00011218"/>
    </source>
</evidence>
<evidence type="ECO:0000256" key="3">
    <source>
        <dbReference type="ARBA" id="ARBA00009400"/>
    </source>
</evidence>
<dbReference type="OrthoDB" id="9782546at2"/>
<comment type="function">
    <text evidence="1">Involved in the catabolism of quinolinic acid (QA).</text>
</comment>
<dbReference type="EC" id="2.4.2.19" evidence="5"/>
<keyword evidence="6" id="KW-0662">Pyridine nucleotide biosynthesis</keyword>
<evidence type="ECO:0000259" key="15">
    <source>
        <dbReference type="Pfam" id="PF02749"/>
    </source>
</evidence>
<dbReference type="InterPro" id="IPR037128">
    <property type="entry name" value="Quinolinate_PRibosylTase_N_sf"/>
</dbReference>
<evidence type="ECO:0000313" key="16">
    <source>
        <dbReference type="EMBL" id="AYG95019.1"/>
    </source>
</evidence>
<dbReference type="InterPro" id="IPR004393">
    <property type="entry name" value="NadC"/>
</dbReference>
<accession>A0A494RHW5</accession>
<feature type="binding site" evidence="13">
    <location>
        <begin position="141"/>
        <end position="143"/>
    </location>
    <ligand>
        <name>substrate</name>
    </ligand>
</feature>
<dbReference type="Pfam" id="PF02749">
    <property type="entry name" value="QRPTase_N"/>
    <property type="match status" value="1"/>
</dbReference>
<sequence>MTKDSPVTRTLPDLLIEPVVRLALAEDLGRTGDVTAQACIPEDARFSAVFSARQAGVMAGGAVVRIAVHALDPQATVTIKVADGEAFEAGTVLVAVEANARALLAAERTALNLLGRMCGIATLTRTYVQAVAGTKARIADTRKTTPGLRALEKHAVACGGGLNHRFGLDDAILIKDNHVAVCGGAGEAVRRAKAFAPHLMKVEVEVDGLDQLDEVLPERPDVIMLDNFSLDDMAEAVRRVRAGAFGPVVLEASGGVNLTTVAGIAATGVDVISVGALTHSVTQLDIGLDDR</sequence>
<feature type="domain" description="Quinolinate phosphoribosyl transferase N-terminal" evidence="15">
    <location>
        <begin position="33"/>
        <end position="118"/>
    </location>
</feature>
<dbReference type="CDD" id="cd01572">
    <property type="entry name" value="QPRTase"/>
    <property type="match status" value="1"/>
</dbReference>
<comment type="pathway">
    <text evidence="2">Cofactor biosynthesis; NAD(+) biosynthesis; nicotinate D-ribonucleotide from quinolinate: step 1/1.</text>
</comment>
<evidence type="ECO:0000256" key="9">
    <source>
        <dbReference type="ARBA" id="ARBA00033102"/>
    </source>
</evidence>